<evidence type="ECO:0000256" key="1">
    <source>
        <dbReference type="ARBA" id="ARBA00022670"/>
    </source>
</evidence>
<evidence type="ECO:0000256" key="3">
    <source>
        <dbReference type="ARBA" id="ARBA00022801"/>
    </source>
</evidence>
<organism evidence="6 7">
    <name type="scientific">Skermanella aerolata</name>
    <dbReference type="NCBI Taxonomy" id="393310"/>
    <lineage>
        <taxon>Bacteria</taxon>
        <taxon>Pseudomonadati</taxon>
        <taxon>Pseudomonadota</taxon>
        <taxon>Alphaproteobacteria</taxon>
        <taxon>Rhodospirillales</taxon>
        <taxon>Azospirillaceae</taxon>
        <taxon>Skermanella</taxon>
    </lineage>
</organism>
<reference evidence="6 7" key="1">
    <citation type="submission" date="2019-07" db="EMBL/GenBank/DDBJ databases">
        <title>Whole genome shotgun sequence of Skermanella aerolata NBRC 106429.</title>
        <authorList>
            <person name="Hosoyama A."/>
            <person name="Uohara A."/>
            <person name="Ohji S."/>
            <person name="Ichikawa N."/>
        </authorList>
    </citation>
    <scope>NUCLEOTIDE SEQUENCE [LARGE SCALE GENOMIC DNA]</scope>
    <source>
        <strain evidence="6 7">NBRC 106429</strain>
    </source>
</reference>
<proteinExistence type="predicted"/>
<dbReference type="InterPro" id="IPR024079">
    <property type="entry name" value="MetalloPept_cat_dom_sf"/>
</dbReference>
<dbReference type="Pfam" id="PF00413">
    <property type="entry name" value="Peptidase_M10"/>
    <property type="match status" value="1"/>
</dbReference>
<dbReference type="RefSeq" id="WP_044434781.1">
    <property type="nucleotide sequence ID" value="NZ_BJYZ01000034.1"/>
</dbReference>
<keyword evidence="7" id="KW-1185">Reference proteome</keyword>
<keyword evidence="3" id="KW-0378">Hydrolase</keyword>
<evidence type="ECO:0000256" key="2">
    <source>
        <dbReference type="ARBA" id="ARBA00022723"/>
    </source>
</evidence>
<evidence type="ECO:0000256" key="4">
    <source>
        <dbReference type="ARBA" id="ARBA00022833"/>
    </source>
</evidence>
<dbReference type="GO" id="GO:0008270">
    <property type="term" value="F:zinc ion binding"/>
    <property type="evidence" value="ECO:0007669"/>
    <property type="project" value="InterPro"/>
</dbReference>
<dbReference type="AlphaFoldDB" id="A0A512DZQ6"/>
<feature type="domain" description="Peptidase metallopeptidase" evidence="5">
    <location>
        <begin position="23"/>
        <end position="177"/>
    </location>
</feature>
<evidence type="ECO:0000259" key="5">
    <source>
        <dbReference type="SMART" id="SM00235"/>
    </source>
</evidence>
<dbReference type="GO" id="GO:0031012">
    <property type="term" value="C:extracellular matrix"/>
    <property type="evidence" value="ECO:0007669"/>
    <property type="project" value="InterPro"/>
</dbReference>
<comment type="caution">
    <text evidence="6">The sequence shown here is derived from an EMBL/GenBank/DDBJ whole genome shotgun (WGS) entry which is preliminary data.</text>
</comment>
<dbReference type="SMART" id="SM00235">
    <property type="entry name" value="ZnMc"/>
    <property type="match status" value="1"/>
</dbReference>
<keyword evidence="2" id="KW-0479">Metal-binding</keyword>
<protein>
    <recommendedName>
        <fullName evidence="5">Peptidase metallopeptidase domain-containing protein</fullName>
    </recommendedName>
</protein>
<dbReference type="GO" id="GO:0006508">
    <property type="term" value="P:proteolysis"/>
    <property type="evidence" value="ECO:0007669"/>
    <property type="project" value="UniProtKB-KW"/>
</dbReference>
<dbReference type="Gene3D" id="3.40.390.10">
    <property type="entry name" value="Collagenase (Catalytic Domain)"/>
    <property type="match status" value="1"/>
</dbReference>
<dbReference type="OrthoDB" id="223957at2"/>
<evidence type="ECO:0000313" key="6">
    <source>
        <dbReference type="EMBL" id="GEO41978.1"/>
    </source>
</evidence>
<dbReference type="SUPFAM" id="SSF55486">
    <property type="entry name" value="Metalloproteases ('zincins'), catalytic domain"/>
    <property type="match status" value="1"/>
</dbReference>
<sequence>MATYQTTTNYALTGDTVLDALTYDTKWGGARGTGATLTYSFHNAASTYGTQATYGTADPFSNTGAPNEVLKTAIRASLAEWTKVANLTFVEVADTGSTSGVLRFGTSSEIDRLGIAGRATTPSTTFERSGNVWLSNNIFYNIKALSPGNYYFQAVMHEIGHALGMSHPFDTGVTLPKD</sequence>
<name>A0A512DZQ6_9PROT</name>
<dbReference type="EMBL" id="BJYZ01000034">
    <property type="protein sequence ID" value="GEO41978.1"/>
    <property type="molecule type" value="Genomic_DNA"/>
</dbReference>
<evidence type="ECO:0000313" key="7">
    <source>
        <dbReference type="Proteomes" id="UP000321523"/>
    </source>
</evidence>
<keyword evidence="4" id="KW-0862">Zinc</keyword>
<gene>
    <name evidence="6" type="ORF">SAE02_61260</name>
</gene>
<keyword evidence="1" id="KW-0645">Protease</keyword>
<dbReference type="Proteomes" id="UP000321523">
    <property type="component" value="Unassembled WGS sequence"/>
</dbReference>
<accession>A0A512DZQ6</accession>
<dbReference type="InterPro" id="IPR006026">
    <property type="entry name" value="Peptidase_Metallo"/>
</dbReference>
<dbReference type="InterPro" id="IPR001818">
    <property type="entry name" value="Pept_M10_metallopeptidase"/>
</dbReference>
<dbReference type="GO" id="GO:0004222">
    <property type="term" value="F:metalloendopeptidase activity"/>
    <property type="evidence" value="ECO:0007669"/>
    <property type="project" value="InterPro"/>
</dbReference>